<dbReference type="GO" id="GO:0005737">
    <property type="term" value="C:cytoplasm"/>
    <property type="evidence" value="ECO:0007669"/>
    <property type="project" value="UniProtKB-SubCell"/>
</dbReference>
<dbReference type="SUPFAM" id="SSF51338">
    <property type="entry name" value="Composite domain of metallo-dependent hydrolases"/>
    <property type="match status" value="1"/>
</dbReference>
<name>A0AAW5K6T3_9BACT</name>
<feature type="binding site" evidence="7">
    <location>
        <position position="331"/>
    </location>
    <ligand>
        <name>4-imidazolone-5-propanoate</name>
        <dbReference type="ChEBI" id="CHEBI:77893"/>
    </ligand>
</feature>
<dbReference type="EC" id="3.5.2.7" evidence="1 7"/>
<keyword evidence="7" id="KW-0963">Cytoplasm</keyword>
<dbReference type="PANTHER" id="PTHR42752:SF1">
    <property type="entry name" value="IMIDAZOLONEPROPIONASE-RELATED"/>
    <property type="match status" value="1"/>
</dbReference>
<feature type="binding site" evidence="7">
    <location>
        <position position="153"/>
    </location>
    <ligand>
        <name>4-imidazolone-5-propanoate</name>
        <dbReference type="ChEBI" id="CHEBI:77893"/>
    </ligand>
</feature>
<feature type="binding site" evidence="7">
    <location>
        <position position="81"/>
    </location>
    <ligand>
        <name>Zn(2+)</name>
        <dbReference type="ChEBI" id="CHEBI:29105"/>
    </ligand>
</feature>
<keyword evidence="6 7" id="KW-0408">Iron</keyword>
<comment type="catalytic activity">
    <reaction evidence="7">
        <text>4-imidazolone-5-propanoate + H2O = N-formimidoyl-L-glutamate</text>
        <dbReference type="Rhea" id="RHEA:23660"/>
        <dbReference type="ChEBI" id="CHEBI:15377"/>
        <dbReference type="ChEBI" id="CHEBI:58928"/>
        <dbReference type="ChEBI" id="CHEBI:77893"/>
        <dbReference type="EC" id="3.5.2.7"/>
    </reaction>
</comment>
<feature type="binding site" evidence="7">
    <location>
        <position position="186"/>
    </location>
    <ligand>
        <name>4-imidazolone-5-propanoate</name>
        <dbReference type="ChEBI" id="CHEBI:77893"/>
    </ligand>
</feature>
<evidence type="ECO:0000313" key="9">
    <source>
        <dbReference type="EMBL" id="MCQ4815571.1"/>
    </source>
</evidence>
<comment type="similarity">
    <text evidence="7">Belongs to the metallo-dependent hydrolases superfamily. HutI family.</text>
</comment>
<evidence type="ECO:0000256" key="4">
    <source>
        <dbReference type="ARBA" id="ARBA00022808"/>
    </source>
</evidence>
<feature type="binding site" evidence="7">
    <location>
        <position position="252"/>
    </location>
    <ligand>
        <name>Zn(2+)</name>
        <dbReference type="ChEBI" id="CHEBI:29105"/>
    </ligand>
</feature>
<dbReference type="Pfam" id="PF01979">
    <property type="entry name" value="Amidohydro_1"/>
    <property type="match status" value="1"/>
</dbReference>
<organism evidence="9 10">
    <name type="scientific">Cloacibacillus evryensis</name>
    <dbReference type="NCBI Taxonomy" id="508460"/>
    <lineage>
        <taxon>Bacteria</taxon>
        <taxon>Thermotogati</taxon>
        <taxon>Synergistota</taxon>
        <taxon>Synergistia</taxon>
        <taxon>Synergistales</taxon>
        <taxon>Synergistaceae</taxon>
        <taxon>Cloacibacillus</taxon>
    </lineage>
</organism>
<feature type="binding site" evidence="7">
    <location>
        <position position="326"/>
    </location>
    <ligand>
        <name>Zn(2+)</name>
        <dbReference type="ChEBI" id="CHEBI:29105"/>
    </ligand>
</feature>
<feature type="binding site" evidence="7">
    <location>
        <position position="330"/>
    </location>
    <ligand>
        <name>N-formimidoyl-L-glutamate</name>
        <dbReference type="ChEBI" id="CHEBI:58928"/>
    </ligand>
</feature>
<comment type="pathway">
    <text evidence="7">Amino-acid degradation; L-histidine degradation into L-glutamate; N-formimidoyl-L-glutamate from L-histidine: step 3/3.</text>
</comment>
<evidence type="ECO:0000256" key="3">
    <source>
        <dbReference type="ARBA" id="ARBA00022801"/>
    </source>
</evidence>
<protein>
    <recommendedName>
        <fullName evidence="1 7">Imidazolonepropionase</fullName>
        <ecNumber evidence="1 7">3.5.2.7</ecNumber>
    </recommendedName>
    <alternativeName>
        <fullName evidence="7">Imidazolone-5-propionate hydrolase</fullName>
    </alternativeName>
</protein>
<dbReference type="GO" id="GO:0019556">
    <property type="term" value="P:L-histidine catabolic process to glutamate and formamide"/>
    <property type="evidence" value="ECO:0007669"/>
    <property type="project" value="UniProtKB-UniRule"/>
</dbReference>
<dbReference type="AlphaFoldDB" id="A0AAW5K6T3"/>
<dbReference type="Gene3D" id="2.30.40.10">
    <property type="entry name" value="Urease, subunit C, domain 1"/>
    <property type="match status" value="1"/>
</dbReference>
<dbReference type="EMBL" id="JANFYT010000043">
    <property type="protein sequence ID" value="MCQ4815571.1"/>
    <property type="molecule type" value="Genomic_DNA"/>
</dbReference>
<comment type="cofactor">
    <cofactor evidence="7">
        <name>Zn(2+)</name>
        <dbReference type="ChEBI" id="CHEBI:29105"/>
    </cofactor>
    <cofactor evidence="7">
        <name>Fe(3+)</name>
        <dbReference type="ChEBI" id="CHEBI:29034"/>
    </cofactor>
    <text evidence="7">Binds 1 zinc or iron ion per subunit.</text>
</comment>
<feature type="binding site" evidence="7">
    <location>
        <position position="81"/>
    </location>
    <ligand>
        <name>Fe(3+)</name>
        <dbReference type="ChEBI" id="CHEBI:29034"/>
    </ligand>
</feature>
<feature type="binding site" evidence="7">
    <location>
        <position position="252"/>
    </location>
    <ligand>
        <name>Fe(3+)</name>
        <dbReference type="ChEBI" id="CHEBI:29034"/>
    </ligand>
</feature>
<dbReference type="GO" id="GO:0050480">
    <property type="term" value="F:imidazolonepropionase activity"/>
    <property type="evidence" value="ECO:0007669"/>
    <property type="project" value="UniProtKB-UniRule"/>
</dbReference>
<feature type="binding site" evidence="7">
    <location>
        <position position="255"/>
    </location>
    <ligand>
        <name>4-imidazolone-5-propanoate</name>
        <dbReference type="ChEBI" id="CHEBI:77893"/>
    </ligand>
</feature>
<feature type="domain" description="Amidohydrolase-related" evidence="8">
    <location>
        <begin position="73"/>
        <end position="413"/>
    </location>
</feature>
<keyword evidence="2 7" id="KW-0479">Metal-binding</keyword>
<dbReference type="PANTHER" id="PTHR42752">
    <property type="entry name" value="IMIDAZOLONEPROPIONASE"/>
    <property type="match status" value="1"/>
</dbReference>
<feature type="binding site" evidence="7">
    <location>
        <position position="83"/>
    </location>
    <ligand>
        <name>Zn(2+)</name>
        <dbReference type="ChEBI" id="CHEBI:29105"/>
    </ligand>
</feature>
<dbReference type="InterPro" id="IPR032466">
    <property type="entry name" value="Metal_Hydrolase"/>
</dbReference>
<keyword evidence="5 7" id="KW-0862">Zinc</keyword>
<feature type="binding site" evidence="7">
    <location>
        <position position="328"/>
    </location>
    <ligand>
        <name>N-formimidoyl-L-glutamate</name>
        <dbReference type="ChEBI" id="CHEBI:58928"/>
    </ligand>
</feature>
<sequence length="415" mass="44661">MMKKLYRNMRIFTPVDGGKPLAGAGQSKVAEIKGGSMLVENGLIEKIGTDEEVTNGLDRSQIRFERDFGGACVIPGFVDPHTHLCFAKRREDEFGMRLAGLPYLEILKRGGGILSSVNSVKAATGEQLFETTKKLALSALAKGTTTIEIKSGYGLNLDLELKMLEVIRRVSFETPLDVVPTFMGAHAVPQEWKNDADRFVDDILIGEMLPKVKAQGIAEFCDVFCEEGVFSVDQSRRLLIAAKDMGFDTKIHADEVHDLGGAGLAAELATRSAEHLLAASEDNLRAMGKAGSIAVLLPATAYSLKKPYAKGRQMVDWGVPVAMATDCNPGSCFCESVPFIFGLGVMNMDLTIEEALTATTLNAAYAINRAKKVGSLTAGKQADFVVLDGETPTTLAYHAGSTSVEEVYKLGEKVA</sequence>
<evidence type="ECO:0000313" key="10">
    <source>
        <dbReference type="Proteomes" id="UP001205919"/>
    </source>
</evidence>
<dbReference type="HAMAP" id="MF_00372">
    <property type="entry name" value="HutI"/>
    <property type="match status" value="1"/>
</dbReference>
<dbReference type="GO" id="GO:0005506">
    <property type="term" value="F:iron ion binding"/>
    <property type="evidence" value="ECO:0007669"/>
    <property type="project" value="UniProtKB-UniRule"/>
</dbReference>
<dbReference type="InterPro" id="IPR005920">
    <property type="entry name" value="HutI"/>
</dbReference>
<proteinExistence type="inferred from homology"/>
<dbReference type="InterPro" id="IPR006680">
    <property type="entry name" value="Amidohydro-rel"/>
</dbReference>
<dbReference type="Gene3D" id="3.20.20.140">
    <property type="entry name" value="Metal-dependent hydrolases"/>
    <property type="match status" value="1"/>
</dbReference>
<keyword evidence="10" id="KW-1185">Reference proteome</keyword>
<evidence type="ECO:0000256" key="6">
    <source>
        <dbReference type="ARBA" id="ARBA00023004"/>
    </source>
</evidence>
<dbReference type="InterPro" id="IPR011059">
    <property type="entry name" value="Metal-dep_hydrolase_composite"/>
</dbReference>
<dbReference type="GO" id="GO:0008270">
    <property type="term" value="F:zinc ion binding"/>
    <property type="evidence" value="ECO:0007669"/>
    <property type="project" value="UniProtKB-UniRule"/>
</dbReference>
<evidence type="ECO:0000256" key="2">
    <source>
        <dbReference type="ARBA" id="ARBA00022723"/>
    </source>
</evidence>
<keyword evidence="4 7" id="KW-0369">Histidine metabolism</keyword>
<evidence type="ECO:0000256" key="5">
    <source>
        <dbReference type="ARBA" id="ARBA00022833"/>
    </source>
</evidence>
<feature type="binding site" evidence="7">
    <location>
        <position position="326"/>
    </location>
    <ligand>
        <name>Fe(3+)</name>
        <dbReference type="ChEBI" id="CHEBI:29034"/>
    </ligand>
</feature>
<dbReference type="Proteomes" id="UP001205919">
    <property type="component" value="Unassembled WGS sequence"/>
</dbReference>
<feature type="binding site" evidence="7">
    <location>
        <position position="153"/>
    </location>
    <ligand>
        <name>N-formimidoyl-L-glutamate</name>
        <dbReference type="ChEBI" id="CHEBI:58928"/>
    </ligand>
</feature>
<evidence type="ECO:0000256" key="1">
    <source>
        <dbReference type="ARBA" id="ARBA00012864"/>
    </source>
</evidence>
<dbReference type="NCBIfam" id="TIGR01224">
    <property type="entry name" value="hutI"/>
    <property type="match status" value="1"/>
</dbReference>
<feature type="binding site" evidence="7">
    <location>
        <position position="83"/>
    </location>
    <ligand>
        <name>Fe(3+)</name>
        <dbReference type="ChEBI" id="CHEBI:29034"/>
    </ligand>
</feature>
<comment type="caution">
    <text evidence="9">The sequence shown here is derived from an EMBL/GenBank/DDBJ whole genome shotgun (WGS) entry which is preliminary data.</text>
</comment>
<gene>
    <name evidence="7 9" type="primary">hutI</name>
    <name evidence="9" type="ORF">NE630_14120</name>
</gene>
<evidence type="ECO:0000256" key="7">
    <source>
        <dbReference type="HAMAP-Rule" id="MF_00372"/>
    </source>
</evidence>
<reference evidence="9 10" key="1">
    <citation type="submission" date="2022-06" db="EMBL/GenBank/DDBJ databases">
        <title>Isolation of gut microbiota from human fecal samples.</title>
        <authorList>
            <person name="Pamer E.G."/>
            <person name="Barat B."/>
            <person name="Waligurski E."/>
            <person name="Medina S."/>
            <person name="Paddock L."/>
            <person name="Mostad J."/>
        </authorList>
    </citation>
    <scope>NUCLEOTIDE SEQUENCE [LARGE SCALE GENOMIC DNA]</scope>
    <source>
        <strain evidence="9 10">DFI.9.90</strain>
    </source>
</reference>
<dbReference type="RefSeq" id="WP_147564226.1">
    <property type="nucleotide sequence ID" value="NZ_CABKQM010000008.1"/>
</dbReference>
<dbReference type="FunFam" id="3.20.20.140:FF:000007">
    <property type="entry name" value="Imidazolonepropionase"/>
    <property type="match status" value="1"/>
</dbReference>
<dbReference type="SUPFAM" id="SSF51556">
    <property type="entry name" value="Metallo-dependent hydrolases"/>
    <property type="match status" value="1"/>
</dbReference>
<keyword evidence="3 7" id="KW-0378">Hydrolase</keyword>
<comment type="subcellular location">
    <subcellularLocation>
        <location evidence="7">Cytoplasm</location>
    </subcellularLocation>
</comment>
<dbReference type="GeneID" id="95756227"/>
<feature type="binding site" evidence="7">
    <location>
        <position position="90"/>
    </location>
    <ligand>
        <name>4-imidazolone-5-propanoate</name>
        <dbReference type="ChEBI" id="CHEBI:77893"/>
    </ligand>
</feature>
<evidence type="ECO:0000259" key="8">
    <source>
        <dbReference type="Pfam" id="PF01979"/>
    </source>
</evidence>
<comment type="function">
    <text evidence="7">Catalyzes the hydrolytic cleavage of the carbon-nitrogen bond in imidazolone-5-propanoate to yield N-formimidoyl-L-glutamate. It is the third step in the universal histidine degradation pathway.</text>
</comment>
<accession>A0AAW5K6T3</accession>
<dbReference type="CDD" id="cd01296">
    <property type="entry name" value="Imidazolone-5PH"/>
    <property type="match status" value="1"/>
</dbReference>